<reference evidence="2 3" key="1">
    <citation type="submission" date="2024-07" db="EMBL/GenBank/DDBJ databases">
        <title>Characterization of a bacterium isolated from hydrolysated instant sea cucumber by whole-genome sequencing and metabolomics.</title>
        <authorList>
            <person name="Luo X."/>
            <person name="Zhang Z."/>
            <person name="Zheng Z."/>
            <person name="Zhang W."/>
            <person name="Ming T."/>
            <person name="Jiao L."/>
            <person name="Su X."/>
            <person name="Kong F."/>
            <person name="Xu J."/>
        </authorList>
    </citation>
    <scope>NUCLEOTIDE SEQUENCE [LARGE SCALE GENOMIC DNA]</scope>
    <source>
        <strain evidence="2 3">XL-2024</strain>
    </source>
</reference>
<comment type="caution">
    <text evidence="2">The sequence shown here is derived from an EMBL/GenBank/DDBJ whole genome shotgun (WGS) entry which is preliminary data.</text>
</comment>
<protein>
    <submittedName>
        <fullName evidence="2">Motility associated factor glycosyltransferase family protein</fullName>
    </submittedName>
</protein>
<evidence type="ECO:0000259" key="1">
    <source>
        <dbReference type="Pfam" id="PF01973"/>
    </source>
</evidence>
<dbReference type="Proteomes" id="UP001558534">
    <property type="component" value="Unassembled WGS sequence"/>
</dbReference>
<proteinExistence type="predicted"/>
<sequence length="569" mass="65006">MSEYQIEYIKTRNNLETVSVNGYLLHSKYDPIQEASRIVEKEFDQGYVYILFGYGLGYLADVFKEKIKDTTKLIIIDPLYPLINTEEKTNKITIIHEIEKKELEALIAGTLRNLSRKVKVICSPNYDKILPNEMKKVLEIIKEVQKMLQVHENTIRLFSDNWQENFIQNLFNVSQDSSLGKLKKMYTCPVVLASGGPSLTKQLSLLEEIKNQVIIIAAGSTINSLLSKGIEPNYIVTIDGGLENYNHFKDIPKIKSKLIYAITSNYKIQDEYPNKRYAFLAASNKAYGEHIERVFSIDLPLISGGGSVANFAYSIASYISTGPIAIIGQDLAYTDDKSHAESNKRFKKVDVDFMKSRGTIEIQGYYGDPVVTDYPFLSMKKSFEVLHQNMQHDSPIYNCTEGGAKIEGMDQLSFIDFCETYVYQQQEGVKKGILEEGNNSRKINTSIFISKMNELINIYNHLIKQLELALKLLNQNKSIETFNKRILGELGRIDKNLDKELKQVSLNYLTDPITLDILRNYEPKLNEGSIETFTRVYNQSKELYSRLLEAVKKAKQYTIDTIDKAKTSE</sequence>
<dbReference type="EMBL" id="JBFRHK010000004">
    <property type="protein sequence ID" value="MEX3745386.1"/>
    <property type="molecule type" value="Genomic_DNA"/>
</dbReference>
<keyword evidence="3" id="KW-1185">Reference proteome</keyword>
<accession>A0ABV3VX11</accession>
<evidence type="ECO:0000313" key="3">
    <source>
        <dbReference type="Proteomes" id="UP001558534"/>
    </source>
</evidence>
<dbReference type="InterPro" id="IPR002826">
    <property type="entry name" value="MptE-like"/>
</dbReference>
<feature type="domain" description="6-hydroxymethylpterin diphosphokinase MptE-like" evidence="1">
    <location>
        <begin position="164"/>
        <end position="336"/>
    </location>
</feature>
<dbReference type="Pfam" id="PF01973">
    <property type="entry name" value="MptE-like"/>
    <property type="match status" value="1"/>
</dbReference>
<name>A0ABV3VX11_9BACI</name>
<dbReference type="PANTHER" id="PTHR41786:SF1">
    <property type="entry name" value="6-HYDROXYMETHYLPTERIN DIPHOSPHOKINASE MPTE-LIKE DOMAIN-CONTAINING PROTEIN"/>
    <property type="match status" value="1"/>
</dbReference>
<dbReference type="PANTHER" id="PTHR41786">
    <property type="entry name" value="MOTILITY ACCESSORY FACTOR MAF"/>
    <property type="match status" value="1"/>
</dbReference>
<dbReference type="RefSeq" id="WP_368636271.1">
    <property type="nucleotide sequence ID" value="NZ_JBFRHK010000004.1"/>
</dbReference>
<gene>
    <name evidence="2" type="ORF">AB1300_09580</name>
</gene>
<evidence type="ECO:0000313" key="2">
    <source>
        <dbReference type="EMBL" id="MEX3745386.1"/>
    </source>
</evidence>
<organism evidence="2 3">
    <name type="scientific">Lysinibacillus xylanilyticus</name>
    <dbReference type="NCBI Taxonomy" id="582475"/>
    <lineage>
        <taxon>Bacteria</taxon>
        <taxon>Bacillati</taxon>
        <taxon>Bacillota</taxon>
        <taxon>Bacilli</taxon>
        <taxon>Bacillales</taxon>
        <taxon>Bacillaceae</taxon>
        <taxon>Lysinibacillus</taxon>
    </lineage>
</organism>